<proteinExistence type="predicted"/>
<dbReference type="Gene3D" id="3.20.20.150">
    <property type="entry name" value="Divalent-metal-dependent TIM barrel enzymes"/>
    <property type="match status" value="1"/>
</dbReference>
<dbReference type="InterPro" id="IPR036237">
    <property type="entry name" value="Xyl_isomerase-like_sf"/>
</dbReference>
<dbReference type="NCBIfam" id="NF035939">
    <property type="entry name" value="TIM_EboE"/>
    <property type="match status" value="1"/>
</dbReference>
<dbReference type="KEGG" id="tpol:Mal48_06430"/>
<dbReference type="RefSeq" id="WP_145195942.1">
    <property type="nucleotide sequence ID" value="NZ_CP036267.1"/>
</dbReference>
<dbReference type="SUPFAM" id="SSF51658">
    <property type="entry name" value="Xylose isomerase-like"/>
    <property type="match status" value="1"/>
</dbReference>
<dbReference type="AlphaFoldDB" id="A0A517QIE8"/>
<dbReference type="EMBL" id="CP036267">
    <property type="protein sequence ID" value="QDT31410.1"/>
    <property type="molecule type" value="Genomic_DNA"/>
</dbReference>
<dbReference type="OrthoDB" id="9785907at2"/>
<protein>
    <recommendedName>
        <fullName evidence="3">Xylose isomerase-like TIM barrel</fullName>
    </recommendedName>
</protein>
<evidence type="ECO:0000313" key="2">
    <source>
        <dbReference type="Proteomes" id="UP000315724"/>
    </source>
</evidence>
<name>A0A517QIE8_9PLAN</name>
<sequence length="389" mass="44022">MSLSTLPLSYCTNVHPGQTVSEVIHGLTEYTIPARKQLGERVAAGLWLPATAISEVRGDRAKLEELQQVLAEGDLVCYTLNTFPYGNFHSERVKENVYLPDWSTQERFDFTFQSAQVLAELMPEGVEGSLSTVPLGFKGFQQGEDFLPECFDRLLNLAVKLDELHDETGRVLRLAIEPEPLCVLETTVETIGFFKKLYDTAMTRKQLDIVQRHLGVCYDVCHQAVEFEDVKQSIADLSSTGIRINKVHITCALRLESPGENIDARNQLAQFVEPRYLHQTFAESEERTISIVDLSNEFCSDPPEEFREADEWRIHYHVPVHEESVGELKTTRDDLKAAIQAVAKLEYAPHLEVETYTWNVLPNEEKVSLVDGLVRELSATRELLKEAAN</sequence>
<keyword evidence="2" id="KW-1185">Reference proteome</keyword>
<evidence type="ECO:0008006" key="3">
    <source>
        <dbReference type="Google" id="ProtNLM"/>
    </source>
</evidence>
<accession>A0A517QIE8</accession>
<evidence type="ECO:0000313" key="1">
    <source>
        <dbReference type="EMBL" id="QDT31410.1"/>
    </source>
</evidence>
<reference evidence="1 2" key="1">
    <citation type="submission" date="2019-02" db="EMBL/GenBank/DDBJ databases">
        <title>Deep-cultivation of Planctomycetes and their phenomic and genomic characterization uncovers novel biology.</title>
        <authorList>
            <person name="Wiegand S."/>
            <person name="Jogler M."/>
            <person name="Boedeker C."/>
            <person name="Pinto D."/>
            <person name="Vollmers J."/>
            <person name="Rivas-Marin E."/>
            <person name="Kohn T."/>
            <person name="Peeters S.H."/>
            <person name="Heuer A."/>
            <person name="Rast P."/>
            <person name="Oberbeckmann S."/>
            <person name="Bunk B."/>
            <person name="Jeske O."/>
            <person name="Meyerdierks A."/>
            <person name="Storesund J.E."/>
            <person name="Kallscheuer N."/>
            <person name="Luecker S."/>
            <person name="Lage O.M."/>
            <person name="Pohl T."/>
            <person name="Merkel B.J."/>
            <person name="Hornburger P."/>
            <person name="Mueller R.-W."/>
            <person name="Bruemmer F."/>
            <person name="Labrenz M."/>
            <person name="Spormann A.M."/>
            <person name="Op den Camp H."/>
            <person name="Overmann J."/>
            <person name="Amann R."/>
            <person name="Jetten M.S.M."/>
            <person name="Mascher T."/>
            <person name="Medema M.H."/>
            <person name="Devos D.P."/>
            <person name="Kaster A.-K."/>
            <person name="Ovreas L."/>
            <person name="Rohde M."/>
            <person name="Galperin M.Y."/>
            <person name="Jogler C."/>
        </authorList>
    </citation>
    <scope>NUCLEOTIDE SEQUENCE [LARGE SCALE GENOMIC DNA]</scope>
    <source>
        <strain evidence="1 2">Mal48</strain>
    </source>
</reference>
<organism evidence="1 2">
    <name type="scientific">Thalassoglobus polymorphus</name>
    <dbReference type="NCBI Taxonomy" id="2527994"/>
    <lineage>
        <taxon>Bacteria</taxon>
        <taxon>Pseudomonadati</taxon>
        <taxon>Planctomycetota</taxon>
        <taxon>Planctomycetia</taxon>
        <taxon>Planctomycetales</taxon>
        <taxon>Planctomycetaceae</taxon>
        <taxon>Thalassoglobus</taxon>
    </lineage>
</organism>
<gene>
    <name evidence="1" type="ORF">Mal48_06430</name>
</gene>
<dbReference type="Proteomes" id="UP000315724">
    <property type="component" value="Chromosome"/>
</dbReference>